<dbReference type="SUPFAM" id="SSF56801">
    <property type="entry name" value="Acetyl-CoA synthetase-like"/>
    <property type="match status" value="1"/>
</dbReference>
<dbReference type="PANTHER" id="PTHR24096">
    <property type="entry name" value="LONG-CHAIN-FATTY-ACID--COA LIGASE"/>
    <property type="match status" value="1"/>
</dbReference>
<comment type="similarity">
    <text evidence="1">Belongs to the ATP-dependent AMP-binding enzyme family.</text>
</comment>
<dbReference type="Gene3D" id="3.30.300.30">
    <property type="match status" value="1"/>
</dbReference>
<dbReference type="Pfam" id="PF00501">
    <property type="entry name" value="AMP-binding"/>
    <property type="match status" value="1"/>
</dbReference>
<evidence type="ECO:0000259" key="3">
    <source>
        <dbReference type="Pfam" id="PF00501"/>
    </source>
</evidence>
<proteinExistence type="inferred from homology"/>
<dbReference type="PROSITE" id="PS00455">
    <property type="entry name" value="AMP_BINDING"/>
    <property type="match status" value="1"/>
</dbReference>
<keyword evidence="6" id="KW-1185">Reference proteome</keyword>
<dbReference type="RefSeq" id="WP_116553630.1">
    <property type="nucleotide sequence ID" value="NZ_QCZG01000005.1"/>
</dbReference>
<dbReference type="Pfam" id="PF13193">
    <property type="entry name" value="AMP-binding_C"/>
    <property type="match status" value="1"/>
</dbReference>
<accession>A0A2U1K6P9</accession>
<evidence type="ECO:0000313" key="5">
    <source>
        <dbReference type="EMBL" id="PWA12849.1"/>
    </source>
</evidence>
<dbReference type="InterPro" id="IPR020845">
    <property type="entry name" value="AMP-binding_CS"/>
</dbReference>
<feature type="domain" description="AMP-dependent synthetase/ligase" evidence="3">
    <location>
        <begin position="40"/>
        <end position="431"/>
    </location>
</feature>
<dbReference type="GO" id="GO:0016405">
    <property type="term" value="F:CoA-ligase activity"/>
    <property type="evidence" value="ECO:0007669"/>
    <property type="project" value="TreeGrafter"/>
</dbReference>
<dbReference type="Gene3D" id="3.40.50.12780">
    <property type="entry name" value="N-terminal domain of ligase-like"/>
    <property type="match status" value="1"/>
</dbReference>
<comment type="caution">
    <text evidence="5">The sequence shown here is derived from an EMBL/GenBank/DDBJ whole genome shotgun (WGS) entry which is preliminary data.</text>
</comment>
<reference evidence="5 6" key="1">
    <citation type="submission" date="2018-04" db="EMBL/GenBank/DDBJ databases">
        <title>Camelliibacillus theae gen. nov., sp. nov., isolated from Pu'er tea.</title>
        <authorList>
            <person name="Niu L."/>
        </authorList>
    </citation>
    <scope>NUCLEOTIDE SEQUENCE [LARGE SCALE GENOMIC DNA]</scope>
    <source>
        <strain evidence="5 6">T8</strain>
    </source>
</reference>
<dbReference type="Proteomes" id="UP000245998">
    <property type="component" value="Unassembled WGS sequence"/>
</dbReference>
<keyword evidence="2" id="KW-0436">Ligase</keyword>
<dbReference type="InterPro" id="IPR042099">
    <property type="entry name" value="ANL_N_sf"/>
</dbReference>
<dbReference type="InterPro" id="IPR045851">
    <property type="entry name" value="AMP-bd_C_sf"/>
</dbReference>
<dbReference type="PANTHER" id="PTHR24096:SF149">
    <property type="entry name" value="AMP-BINDING DOMAIN-CONTAINING PROTEIN-RELATED"/>
    <property type="match status" value="1"/>
</dbReference>
<protein>
    <submittedName>
        <fullName evidence="5">Acyl-CoA synthetase</fullName>
    </submittedName>
</protein>
<gene>
    <name evidence="5" type="ORF">DCC39_04170</name>
</gene>
<dbReference type="InterPro" id="IPR000873">
    <property type="entry name" value="AMP-dep_synth/lig_dom"/>
</dbReference>
<dbReference type="AlphaFoldDB" id="A0A2U1K6P9"/>
<feature type="domain" description="AMP-binding enzyme C-terminal" evidence="4">
    <location>
        <begin position="481"/>
        <end position="557"/>
    </location>
</feature>
<dbReference type="NCBIfam" id="NF004822">
    <property type="entry name" value="PRK06178.1"/>
    <property type="match status" value="1"/>
</dbReference>
<dbReference type="OrthoDB" id="9778383at2"/>
<evidence type="ECO:0000259" key="4">
    <source>
        <dbReference type="Pfam" id="PF13193"/>
    </source>
</evidence>
<organism evidence="5 6">
    <name type="scientific">Pueribacillus theae</name>
    <dbReference type="NCBI Taxonomy" id="2171751"/>
    <lineage>
        <taxon>Bacteria</taxon>
        <taxon>Bacillati</taxon>
        <taxon>Bacillota</taxon>
        <taxon>Bacilli</taxon>
        <taxon>Bacillales</taxon>
        <taxon>Bacillaceae</taxon>
        <taxon>Pueribacillus</taxon>
    </lineage>
</organism>
<evidence type="ECO:0000313" key="6">
    <source>
        <dbReference type="Proteomes" id="UP000245998"/>
    </source>
</evidence>
<name>A0A2U1K6P9_9BACI</name>
<dbReference type="EMBL" id="QCZG01000005">
    <property type="protein sequence ID" value="PWA12849.1"/>
    <property type="molecule type" value="Genomic_DNA"/>
</dbReference>
<sequence length="572" mass="64390">MNEQQYLENLQRLWDKNWPSELPKEPHYPFGEILITDYLRKRAELTPDKACIIYYGLEVTFKQLDDWSNRFASYLLSIGVKKGDRVAVFLPNCPQFLIAFYGILKAGCVHVPVNPMFKEQELLYELNDAGAEIIVTLDHLYSLVQKVKAQTSLREVVTTSLKEFLPQKPTIPLHHSMPLQPISCPDTTSFLSIIENSDYSSGLGVNVNLDDLAALNYTGGTTGMPKGCEHTQRNMLYTAACIATFSFSSTSSEDQVGLNYLPIFWIAGENSIIGPVFKGVTQVLLYRWDVKAVLEAIQRYKLSGVGGVLDNMIELMEYPELEKYDLSSIQATSVSSFVKKLSIEYRQRWKTLTGVTMKESAFGMTETHTMDTFTTGLQTDDMDLKAQPVFCGLPMPGTKIKIVDFESGELLPLGQEGEIVIKTPSLLKGYWNKPEATKKSFSNGWFHTGDIGVLDEEGFLHYLGRRKEMLKVNGMSVFPSEIETIMGKMPGSEGCGVVGQEDTEKGQIPIAFVKLNADYQDKLNEEKIYQWCKENMAIYKVPVIKIIDELPLTATGKVRKVELEKMLEKQSL</sequence>
<dbReference type="InterPro" id="IPR025110">
    <property type="entry name" value="AMP-bd_C"/>
</dbReference>
<evidence type="ECO:0000256" key="1">
    <source>
        <dbReference type="ARBA" id="ARBA00006432"/>
    </source>
</evidence>
<evidence type="ECO:0000256" key="2">
    <source>
        <dbReference type="ARBA" id="ARBA00022598"/>
    </source>
</evidence>